<gene>
    <name evidence="3" type="ORF">C8J24_0894</name>
</gene>
<feature type="domain" description="Rcc01698-like C-terminal" evidence="2">
    <location>
        <begin position="486"/>
        <end position="581"/>
    </location>
</feature>
<dbReference type="InterPro" id="IPR056490">
    <property type="entry name" value="Rcc01698_C"/>
</dbReference>
<dbReference type="EMBL" id="PZZN01000001">
    <property type="protein sequence ID" value="PTM47496.1"/>
    <property type="molecule type" value="Genomic_DNA"/>
</dbReference>
<evidence type="ECO:0000259" key="2">
    <source>
        <dbReference type="Pfam" id="PF23666"/>
    </source>
</evidence>
<dbReference type="Pfam" id="PF13550">
    <property type="entry name" value="Phage-tail_3"/>
    <property type="match status" value="1"/>
</dbReference>
<evidence type="ECO:0000313" key="4">
    <source>
        <dbReference type="Proteomes" id="UP000240996"/>
    </source>
</evidence>
<sequence length="726" mass="72793">MATLILNAVGRVIGRPLGGSTLGGTIGALVGRTIDGTLLRPARREGPRLTELAVQTSSYGSQVPKLFGTMRVAGTVIWATDLIESRATSGGGKGQPSVSTYSYAASFAVLLSARPVLGIGRIWAEGKLLRGAGGDFKTATGFRLHTGGEDQAVDPLIAAAEGGGMTPAHRGCAYAVFEGMALADYGNRIPSLTFEVIADPGPVPVAAIAQDVSDGGVSGAVALALDGFAAAGGSVGAVLAALAEASGAWFVSAGDGDALVMRDAAGPVASVADAGVVEGQGEAGSRRVRTVAAIETVPRTMTLGYYDAARDYQAGLQRVARPGAGVRDARIDVAAVIDAGAAKTIATGLLARAETARVRRTVRLGLSGLALLPGGCVEIAGEAGVWRIVETRVEAMVTSLVLTPLTPAPLPVRGSSGRIVGAADALIGTTRIAAFETPGLEDAPLAAPRLSVAATGTGAGWRHAALLYSLDDGASWIAAGASAAPATIGTIAVVAEAAPATLSDRAGAFEVVLVRGDLALADADAAALDAGANLAMAGGELIQFGRAVPLGGGRWRLTQLLRGRRGTEAAIGTQAPGDGFVLISADSVRTIDLPVAAIGGTVRVMASGVGDAVPVETRLVLAGASVLPPSPVGLRATIAADGGATLGWTRRSRAGWRWIDGGDVPLGEGGKAYAVRIVTGAGVTRLVETATPVVMLSAAERAAGAVRVEVRQRGDFGVSLPAVLMV</sequence>
<dbReference type="AlphaFoldDB" id="A0A2T4YUL1"/>
<evidence type="ECO:0000259" key="1">
    <source>
        <dbReference type="Pfam" id="PF13550"/>
    </source>
</evidence>
<accession>A0A2T4YUL1</accession>
<reference evidence="3 4" key="1">
    <citation type="submission" date="2018-04" db="EMBL/GenBank/DDBJ databases">
        <title>Genomic Encyclopedia of Type Strains, Phase III (KMG-III): the genomes of soil and plant-associated and newly described type strains.</title>
        <authorList>
            <person name="Whitman W."/>
        </authorList>
    </citation>
    <scope>NUCLEOTIDE SEQUENCE [LARGE SCALE GENOMIC DNA]</scope>
    <source>
        <strain evidence="3 4">NW12</strain>
    </source>
</reference>
<protein>
    <submittedName>
        <fullName evidence="3">Putative tail protein</fullName>
    </submittedName>
</protein>
<keyword evidence="4" id="KW-1185">Reference proteome</keyword>
<organism evidence="3 4">
    <name type="scientific">Sphingomonas aerolata</name>
    <dbReference type="NCBI Taxonomy" id="185951"/>
    <lineage>
        <taxon>Bacteria</taxon>
        <taxon>Pseudomonadati</taxon>
        <taxon>Pseudomonadota</taxon>
        <taxon>Alphaproteobacteria</taxon>
        <taxon>Sphingomonadales</taxon>
        <taxon>Sphingomonadaceae</taxon>
        <taxon>Sphingomonas</taxon>
    </lineage>
</organism>
<dbReference type="RefSeq" id="WP_107930586.1">
    <property type="nucleotide sequence ID" value="NZ_PZZN01000001.1"/>
</dbReference>
<feature type="domain" description="Tip attachment protein J" evidence="1">
    <location>
        <begin position="235"/>
        <end position="391"/>
    </location>
</feature>
<dbReference type="Proteomes" id="UP000240996">
    <property type="component" value="Unassembled WGS sequence"/>
</dbReference>
<dbReference type="InterPro" id="IPR032876">
    <property type="entry name" value="J_dom"/>
</dbReference>
<evidence type="ECO:0000313" key="3">
    <source>
        <dbReference type="EMBL" id="PTM47496.1"/>
    </source>
</evidence>
<name>A0A2T4YUL1_9SPHN</name>
<comment type="caution">
    <text evidence="3">The sequence shown here is derived from an EMBL/GenBank/DDBJ whole genome shotgun (WGS) entry which is preliminary data.</text>
</comment>
<proteinExistence type="predicted"/>
<dbReference type="Pfam" id="PF23666">
    <property type="entry name" value="Rcc01698_C"/>
    <property type="match status" value="1"/>
</dbReference>